<dbReference type="InterPro" id="IPR011009">
    <property type="entry name" value="Kinase-like_dom_sf"/>
</dbReference>
<accession>A0A7J3ZJY8</accession>
<dbReference type="Gene3D" id="1.10.510.10">
    <property type="entry name" value="Transferase(Phosphotransferase) domain 1"/>
    <property type="match status" value="1"/>
</dbReference>
<dbReference type="SUPFAM" id="SSF56112">
    <property type="entry name" value="Protein kinase-like (PK-like)"/>
    <property type="match status" value="1"/>
</dbReference>
<comment type="caution">
    <text evidence="1">The sequence shown here is derived from an EMBL/GenBank/DDBJ whole genome shotgun (WGS) entry which is preliminary data.</text>
</comment>
<dbReference type="EMBL" id="DRZC01000033">
    <property type="protein sequence ID" value="HHQ80368.1"/>
    <property type="molecule type" value="Genomic_DNA"/>
</dbReference>
<gene>
    <name evidence="1" type="ORF">ENM78_02750</name>
</gene>
<protein>
    <recommendedName>
        <fullName evidence="2">Serine/threonine protein kinase</fullName>
    </recommendedName>
</protein>
<organism evidence="1">
    <name type="scientific">Fervidicoccus fontis</name>
    <dbReference type="NCBI Taxonomy" id="683846"/>
    <lineage>
        <taxon>Archaea</taxon>
        <taxon>Thermoproteota</taxon>
        <taxon>Thermoprotei</taxon>
        <taxon>Fervidicoccales</taxon>
        <taxon>Fervidicoccaceae</taxon>
        <taxon>Fervidicoccus</taxon>
    </lineage>
</organism>
<proteinExistence type="predicted"/>
<dbReference type="AlphaFoldDB" id="A0A7J3ZJY8"/>
<evidence type="ECO:0000313" key="1">
    <source>
        <dbReference type="EMBL" id="HHQ80368.1"/>
    </source>
</evidence>
<evidence type="ECO:0008006" key="2">
    <source>
        <dbReference type="Google" id="ProtNLM"/>
    </source>
</evidence>
<reference evidence="1" key="1">
    <citation type="journal article" date="2020" name="mSystems">
        <title>Genome- and Community-Level Interaction Insights into Carbon Utilization and Element Cycling Functions of Hydrothermarchaeota in Hydrothermal Sediment.</title>
        <authorList>
            <person name="Zhou Z."/>
            <person name="Liu Y."/>
            <person name="Xu W."/>
            <person name="Pan J."/>
            <person name="Luo Z.H."/>
            <person name="Li M."/>
        </authorList>
    </citation>
    <scope>NUCLEOTIDE SEQUENCE [LARGE SCALE GENOMIC DNA]</scope>
    <source>
        <strain evidence="1">SpSt-1116</strain>
    </source>
</reference>
<sequence length="234" mass="27583">MRAQRTLSTIFNSLVSQIRIVEREGRKIVVKDYSKPMGLIKWMITLLPPISTYYPFETDPLERMVRETRFFENPPKHVGVPRVLKVEPRELIMEREFVEGQTYYDSPKENSYLIGKTLGEVHRQGYCLGDTKPDNFVLVPNDKVYIVDAEQSLLECEFEEYKTWDVMVLLVFLYLVEPIQTTSTYRELVRRALRGYTERYEIKATLARHLMPVTYVLPITHALVFRRSVMEYAT</sequence>
<name>A0A7J3ZJY8_9CREN</name>